<evidence type="ECO:0000313" key="2">
    <source>
        <dbReference type="EMBL" id="CAE7178036.1"/>
    </source>
</evidence>
<proteinExistence type="predicted"/>
<evidence type="ECO:0000256" key="1">
    <source>
        <dbReference type="SAM" id="MobiDB-lite"/>
    </source>
</evidence>
<feature type="region of interest" description="Disordered" evidence="1">
    <location>
        <begin position="235"/>
        <end position="254"/>
    </location>
</feature>
<organism evidence="2 3">
    <name type="scientific">Symbiodinium pilosum</name>
    <name type="common">Dinoflagellate</name>
    <dbReference type="NCBI Taxonomy" id="2952"/>
    <lineage>
        <taxon>Eukaryota</taxon>
        <taxon>Sar</taxon>
        <taxon>Alveolata</taxon>
        <taxon>Dinophyceae</taxon>
        <taxon>Suessiales</taxon>
        <taxon>Symbiodiniaceae</taxon>
        <taxon>Symbiodinium</taxon>
    </lineage>
</organism>
<reference evidence="2" key="1">
    <citation type="submission" date="2021-02" db="EMBL/GenBank/DDBJ databases">
        <authorList>
            <person name="Dougan E. K."/>
            <person name="Rhodes N."/>
            <person name="Thang M."/>
            <person name="Chan C."/>
        </authorList>
    </citation>
    <scope>NUCLEOTIDE SEQUENCE</scope>
</reference>
<evidence type="ECO:0000313" key="3">
    <source>
        <dbReference type="Proteomes" id="UP000649617"/>
    </source>
</evidence>
<name>A0A812IZF4_SYMPI</name>
<dbReference type="Proteomes" id="UP000649617">
    <property type="component" value="Unassembled WGS sequence"/>
</dbReference>
<dbReference type="EMBL" id="CAJNIZ010000903">
    <property type="protein sequence ID" value="CAE7178036.1"/>
    <property type="molecule type" value="Genomic_DNA"/>
</dbReference>
<dbReference type="OrthoDB" id="428546at2759"/>
<protein>
    <submittedName>
        <fullName evidence="2">Uncharacterized protein</fullName>
    </submittedName>
</protein>
<comment type="caution">
    <text evidence="2">The sequence shown here is derived from an EMBL/GenBank/DDBJ whole genome shotgun (WGS) entry which is preliminary data.</text>
</comment>
<accession>A0A812IZF4</accession>
<keyword evidence="3" id="KW-1185">Reference proteome</keyword>
<dbReference type="AlphaFoldDB" id="A0A812IZF4"/>
<sequence length="331" mass="36842">MSQAWFRHIAPDRKGISFSEFCRQLSVLGYETDMAELWSSLKPSGPFITLKAVDPVAAEELEALAYWCRDSGGGDAGALEAFLAAGGRCCGAVPLQDLATGLQSLDCPQRLMKALSLLDPWQRGSVCAQDFFAVEQDPARRRALDQRWQALAAPREKGVDADSTNGEISGAQQLLYNLAKQSTPLGGRHWKACKTLSEPTLAFENKLLQAPPVVLHSSQRSRTSRVVMPRLKPDAHAGTSCPDLQDAPEAPQTNQVFRRRQTRSVYEQKQFVYSQRAGMLPTLKTACATVPYWGDEKRQRSDKQRPRVHKVLALGRDQLLFENFERSRQGQ</sequence>
<gene>
    <name evidence="2" type="ORF">SPIL2461_LOCUS962</name>
</gene>